<protein>
    <submittedName>
        <fullName evidence="1">Uncharacterized protein</fullName>
    </submittedName>
</protein>
<evidence type="ECO:0000313" key="1">
    <source>
        <dbReference type="EMBL" id="KKK48094.1"/>
    </source>
</evidence>
<name>A0A0F8Y1M6_9ZZZZ</name>
<accession>A0A0F8Y1M6</accession>
<sequence length="68" mass="7858">MGRPLIICNNCNEPLVINTFLEKKPIIRANDIVYVELCKCVKKEKPIPDDENVWPDGPEPIAEFSWFN</sequence>
<proteinExistence type="predicted"/>
<reference evidence="1" key="1">
    <citation type="journal article" date="2015" name="Nature">
        <title>Complex archaea that bridge the gap between prokaryotes and eukaryotes.</title>
        <authorList>
            <person name="Spang A."/>
            <person name="Saw J.H."/>
            <person name="Jorgensen S.L."/>
            <person name="Zaremba-Niedzwiedzka K."/>
            <person name="Martijn J."/>
            <person name="Lind A.E."/>
            <person name="van Eijk R."/>
            <person name="Schleper C."/>
            <person name="Guy L."/>
            <person name="Ettema T.J."/>
        </authorList>
    </citation>
    <scope>NUCLEOTIDE SEQUENCE</scope>
</reference>
<dbReference type="AlphaFoldDB" id="A0A0F8Y1M6"/>
<organism evidence="1">
    <name type="scientific">marine sediment metagenome</name>
    <dbReference type="NCBI Taxonomy" id="412755"/>
    <lineage>
        <taxon>unclassified sequences</taxon>
        <taxon>metagenomes</taxon>
        <taxon>ecological metagenomes</taxon>
    </lineage>
</organism>
<gene>
    <name evidence="1" type="ORF">LCGC14_3148590</name>
</gene>
<comment type="caution">
    <text evidence="1">The sequence shown here is derived from an EMBL/GenBank/DDBJ whole genome shotgun (WGS) entry which is preliminary data.</text>
</comment>
<dbReference type="EMBL" id="LAZR01069249">
    <property type="protein sequence ID" value="KKK48094.1"/>
    <property type="molecule type" value="Genomic_DNA"/>
</dbReference>